<protein>
    <submittedName>
        <fullName evidence="1">Uncharacterized protein</fullName>
    </submittedName>
</protein>
<dbReference type="AlphaFoldDB" id="A0A0G3XE58"/>
<dbReference type="KEGG" id="cna:AB433_07275"/>
<evidence type="ECO:0000313" key="2">
    <source>
        <dbReference type="Proteomes" id="UP000035287"/>
    </source>
</evidence>
<keyword evidence="2" id="KW-1185">Reference proteome</keyword>
<dbReference type="OrthoDB" id="7391946at2"/>
<organism evidence="1 2">
    <name type="scientific">Croceicoccus naphthovorans</name>
    <dbReference type="NCBI Taxonomy" id="1348774"/>
    <lineage>
        <taxon>Bacteria</taxon>
        <taxon>Pseudomonadati</taxon>
        <taxon>Pseudomonadota</taxon>
        <taxon>Alphaproteobacteria</taxon>
        <taxon>Sphingomonadales</taxon>
        <taxon>Erythrobacteraceae</taxon>
        <taxon>Croceicoccus</taxon>
    </lineage>
</organism>
<name>A0A0G3XE58_9SPHN</name>
<evidence type="ECO:0000313" key="1">
    <source>
        <dbReference type="EMBL" id="AKM09830.1"/>
    </source>
</evidence>
<accession>A0A0G3XE58</accession>
<dbReference type="RefSeq" id="WP_047820514.1">
    <property type="nucleotide sequence ID" value="NZ_CP011770.1"/>
</dbReference>
<sequence>MPKRRIPGLSPNPMTNLIVTDIALRGAGRLARHFTEKALLRTRYSKDDAEKVVEGRSMAQTLAAVAVARIATRSLPGAAIVGSGILAKSLWDRSRGKRTARSEGRKQMRERMANAEKSGL</sequence>
<gene>
    <name evidence="1" type="ORF">AB433_07275</name>
</gene>
<proteinExistence type="predicted"/>
<dbReference type="PATRIC" id="fig|1348774.3.peg.1521"/>
<dbReference type="EMBL" id="CP011770">
    <property type="protein sequence ID" value="AKM09830.1"/>
    <property type="molecule type" value="Genomic_DNA"/>
</dbReference>
<dbReference type="Proteomes" id="UP000035287">
    <property type="component" value="Chromosome"/>
</dbReference>
<reference evidence="1 2" key="1">
    <citation type="submission" date="2015-06" db="EMBL/GenBank/DDBJ databases">
        <authorList>
            <person name="Zeng Y."/>
            <person name="Huang Y."/>
        </authorList>
    </citation>
    <scope>NUCLEOTIDE SEQUENCE [LARGE SCALE GENOMIC DNA]</scope>
    <source>
        <strain evidence="1 2">PQ-2</strain>
    </source>
</reference>